<dbReference type="STRING" id="1560201.NG42_17645"/>
<dbReference type="Gene3D" id="3.20.20.450">
    <property type="entry name" value="EAL domain"/>
    <property type="match status" value="1"/>
</dbReference>
<dbReference type="OrthoDB" id="6614383at2"/>
<proteinExistence type="predicted"/>
<accession>A0A0L7SYL6</accession>
<dbReference type="CDD" id="cd01948">
    <property type="entry name" value="EAL"/>
    <property type="match status" value="1"/>
</dbReference>
<feature type="domain" description="EAL" evidence="1">
    <location>
        <begin position="1"/>
        <end position="241"/>
    </location>
</feature>
<dbReference type="GO" id="GO:0071111">
    <property type="term" value="F:cyclic-guanylate-specific phosphodiesterase activity"/>
    <property type="evidence" value="ECO:0007669"/>
    <property type="project" value="InterPro"/>
</dbReference>
<dbReference type="InterPro" id="IPR001633">
    <property type="entry name" value="EAL_dom"/>
</dbReference>
<dbReference type="Proteomes" id="UP000036851">
    <property type="component" value="Unassembled WGS sequence"/>
</dbReference>
<dbReference type="SMART" id="SM00052">
    <property type="entry name" value="EAL"/>
    <property type="match status" value="1"/>
</dbReference>
<evidence type="ECO:0000313" key="3">
    <source>
        <dbReference type="EMBL" id="KOC88051.1"/>
    </source>
</evidence>
<dbReference type="SUPFAM" id="SSF141868">
    <property type="entry name" value="EAL domain-like"/>
    <property type="match status" value="1"/>
</dbReference>
<dbReference type="EMBL" id="JRXE01000028">
    <property type="protein sequence ID" value="KOC88051.1"/>
    <property type="molecule type" value="Genomic_DNA"/>
</dbReference>
<evidence type="ECO:0000259" key="1">
    <source>
        <dbReference type="PROSITE" id="PS50883"/>
    </source>
</evidence>
<dbReference type="PATRIC" id="fig|1560201.3.peg.3735"/>
<evidence type="ECO:0000313" key="5">
    <source>
        <dbReference type="Proteomes" id="UP000037088"/>
    </source>
</evidence>
<organism evidence="3 5">
    <name type="scientific">Winslowiella iniecta</name>
    <dbReference type="NCBI Taxonomy" id="1560201"/>
    <lineage>
        <taxon>Bacteria</taxon>
        <taxon>Pseudomonadati</taxon>
        <taxon>Pseudomonadota</taxon>
        <taxon>Gammaproteobacteria</taxon>
        <taxon>Enterobacterales</taxon>
        <taxon>Erwiniaceae</taxon>
        <taxon>Winslowiella</taxon>
    </lineage>
</organism>
<comment type="caution">
    <text evidence="3">The sequence shown here is derived from an EMBL/GenBank/DDBJ whole genome shotgun (WGS) entry which is preliminary data.</text>
</comment>
<dbReference type="PANTHER" id="PTHR33121">
    <property type="entry name" value="CYCLIC DI-GMP PHOSPHODIESTERASE PDEF"/>
    <property type="match status" value="1"/>
</dbReference>
<dbReference type="PANTHER" id="PTHR33121:SF78">
    <property type="entry name" value="CYCLIC DI-GMP PHOSPHODIESTERASE PDEH"/>
    <property type="match status" value="1"/>
</dbReference>
<gene>
    <name evidence="3" type="ORF">NG42_17645</name>
    <name evidence="2" type="ORF">NG43_21175</name>
</gene>
<reference evidence="4 5" key="1">
    <citation type="journal article" date="2015" name="Int. J. Syst. Evol. Microbiol.">
        <title>Erwinia iniecta sp. nov., isolated from Russian wheat aphids (Diuraphis noxia).</title>
        <authorList>
            <person name="Campillo T."/>
            <person name="Luna E."/>
            <person name="Portier P."/>
            <person name="Fischer-Le Saux M."/>
            <person name="Lapitan N."/>
            <person name="Tisserat N.A."/>
            <person name="Leach J.E."/>
        </authorList>
    </citation>
    <scope>NUCLEOTIDE SEQUENCE [LARGE SCALE GENOMIC DNA]</scope>
    <source>
        <strain evidence="3 5">B120</strain>
        <strain evidence="2 4">B149</strain>
    </source>
</reference>
<dbReference type="InterPro" id="IPR035919">
    <property type="entry name" value="EAL_sf"/>
</dbReference>
<dbReference type="InterPro" id="IPR050706">
    <property type="entry name" value="Cyclic-di-GMP_PDE-like"/>
</dbReference>
<name>A0A0L7SYL6_9GAMM</name>
<dbReference type="RefSeq" id="WP_052901549.1">
    <property type="nucleotide sequence ID" value="NZ_JRXE01000028.1"/>
</dbReference>
<dbReference type="AlphaFoldDB" id="A0A0L7SYL6"/>
<sequence length="241" mass="27534">MESEKAFIENLSRDDISVSYVFQKMFSAAGKLVAVECLTRLHASLTPLSPEHFFSFASNAVREAIIHEQLDLVEAHKDWFNERQIYVTINLDNHTLTLLKDSAIIRRVKATGCIHFEVNEHSCSLTDNSPLQSATAHALPLWLDDFGSGYAGLASIRRHHFDYIKIDKDIFWYLMGESQGKQLMHSLLSFLHCNNYKVVVEGIENEQHQRWLAGMPWFALQGHYWKEVNIATLTAEPATVD</sequence>
<keyword evidence="5" id="KW-1185">Reference proteome</keyword>
<dbReference type="EMBL" id="JRXF01000060">
    <property type="protein sequence ID" value="KOC87713.1"/>
    <property type="molecule type" value="Genomic_DNA"/>
</dbReference>
<dbReference type="Pfam" id="PF00563">
    <property type="entry name" value="EAL"/>
    <property type="match status" value="1"/>
</dbReference>
<evidence type="ECO:0000313" key="4">
    <source>
        <dbReference type="Proteomes" id="UP000036851"/>
    </source>
</evidence>
<protein>
    <submittedName>
        <fullName evidence="3">Diguanylate phosphodiesterase</fullName>
    </submittedName>
</protein>
<dbReference type="PROSITE" id="PS50883">
    <property type="entry name" value="EAL"/>
    <property type="match status" value="1"/>
</dbReference>
<evidence type="ECO:0000313" key="2">
    <source>
        <dbReference type="EMBL" id="KOC87713.1"/>
    </source>
</evidence>
<dbReference type="Proteomes" id="UP000037088">
    <property type="component" value="Unassembled WGS sequence"/>
</dbReference>